<feature type="domain" description="PDZ" evidence="1">
    <location>
        <begin position="3"/>
        <end position="78"/>
    </location>
</feature>
<name>A0A0P0URT7_9GAMM</name>
<reference evidence="2 3" key="1">
    <citation type="journal article" date="2000" name="Mar. Ecol. Prog. Ser.">
        <title>Phylogenetic characterization of endosymbionts in three hydrothermal vent mussels: influence on host distributions.</title>
        <authorList>
            <person name="Fujiwara Y."/>
            <person name="Takai K."/>
            <person name="Uematsu K."/>
            <person name="Tsuchida S."/>
            <person name="Hunt J.C."/>
            <person name="Hashimoto J."/>
        </authorList>
    </citation>
    <scope>NUCLEOTIDE SEQUENCE [LARGE SCALE GENOMIC DNA]</scope>
    <source>
        <strain evidence="2 3">Myojin Knoll</strain>
    </source>
</reference>
<dbReference type="Gene3D" id="2.30.42.10">
    <property type="match status" value="1"/>
</dbReference>
<keyword evidence="3" id="KW-1185">Reference proteome</keyword>
<dbReference type="Proteomes" id="UP000067399">
    <property type="component" value="Chromosome"/>
</dbReference>
<gene>
    <name evidence="2" type="ORF">BSEPE_0859</name>
</gene>
<accession>A0A0P0URT7</accession>
<proteinExistence type="predicted"/>
<evidence type="ECO:0000259" key="1">
    <source>
        <dbReference type="Pfam" id="PF13180"/>
    </source>
</evidence>
<dbReference type="SUPFAM" id="SSF50156">
    <property type="entry name" value="PDZ domain-like"/>
    <property type="match status" value="1"/>
</dbReference>
<dbReference type="InterPro" id="IPR036034">
    <property type="entry name" value="PDZ_sf"/>
</dbReference>
<protein>
    <recommendedName>
        <fullName evidence="1">PDZ domain-containing protein</fullName>
    </recommendedName>
</protein>
<dbReference type="EMBL" id="AP013042">
    <property type="protein sequence ID" value="BAS67851.1"/>
    <property type="molecule type" value="Genomic_DNA"/>
</dbReference>
<sequence length="110" mass="12248">MNIGLGIDKTQKYAVVTHILDNSCVQNAELYVRDKILSINGVKLKAKDLAKTLGSCNEGEMIKMGILRDKAPLEIKLNITLTEKSHCVLTPDAKSSQETLKRQKQWALPK</sequence>
<dbReference type="KEGG" id="ebh:BSEPE_0859"/>
<dbReference type="Pfam" id="PF13180">
    <property type="entry name" value="PDZ_2"/>
    <property type="match status" value="1"/>
</dbReference>
<dbReference type="InterPro" id="IPR001478">
    <property type="entry name" value="PDZ"/>
</dbReference>
<evidence type="ECO:0000313" key="2">
    <source>
        <dbReference type="EMBL" id="BAS67851.1"/>
    </source>
</evidence>
<reference evidence="2 3" key="2">
    <citation type="journal article" date="2016" name="ISME J.">
        <title>Heterogeneous composition of key metabolic gene clusters in a vent mussel symbiont population.</title>
        <authorList>
            <person name="Ikuta T."/>
            <person name="Takaki Y."/>
            <person name="Nagai Y."/>
            <person name="Shimamura S."/>
            <person name="Tsuda M."/>
            <person name="Kawagucci S."/>
            <person name="Aoki Y."/>
            <person name="Inoue K."/>
            <person name="Teruya M."/>
            <person name="Satou K."/>
            <person name="Teruya K."/>
            <person name="Shimoji M."/>
            <person name="Tamotsu H."/>
            <person name="Hirano T."/>
            <person name="Maruyama T."/>
            <person name="Yoshida T."/>
        </authorList>
    </citation>
    <scope>NUCLEOTIDE SEQUENCE [LARGE SCALE GENOMIC DNA]</scope>
    <source>
        <strain evidence="2 3">Myojin Knoll</strain>
    </source>
</reference>
<organism evidence="2 3">
    <name type="scientific">endosymbiont of Bathymodiolus septemdierum str. Myojin knoll</name>
    <dbReference type="NCBI Taxonomy" id="1303921"/>
    <lineage>
        <taxon>Bacteria</taxon>
        <taxon>Pseudomonadati</taxon>
        <taxon>Pseudomonadota</taxon>
        <taxon>Gammaproteobacteria</taxon>
        <taxon>sulfur-oxidizing symbionts</taxon>
    </lineage>
</organism>
<evidence type="ECO:0000313" key="3">
    <source>
        <dbReference type="Proteomes" id="UP000067399"/>
    </source>
</evidence>
<dbReference type="AlphaFoldDB" id="A0A0P0URT7"/>